<feature type="binding site" evidence="5">
    <location>
        <position position="377"/>
    </location>
    <ligand>
        <name>substrate</name>
    </ligand>
</feature>
<protein>
    <recommendedName>
        <fullName evidence="6">Amine oxidase</fullName>
        <ecNumber evidence="6">1.4.3.-</ecNumber>
    </recommendedName>
</protein>
<proteinExistence type="inferred from homology"/>
<dbReference type="EMBL" id="JAGPXC010000001">
    <property type="protein sequence ID" value="KAH6659085.1"/>
    <property type="molecule type" value="Genomic_DNA"/>
</dbReference>
<gene>
    <name evidence="8" type="ORF">BKA67DRAFT_685682</name>
</gene>
<dbReference type="EC" id="1.4.3.-" evidence="6"/>
<feature type="binding site" evidence="5">
    <location>
        <position position="271"/>
    </location>
    <ligand>
        <name>FAD</name>
        <dbReference type="ChEBI" id="CHEBI:57692"/>
    </ligand>
</feature>
<evidence type="ECO:0000313" key="9">
    <source>
        <dbReference type="Proteomes" id="UP000758603"/>
    </source>
</evidence>
<dbReference type="Proteomes" id="UP000758603">
    <property type="component" value="Unassembled WGS sequence"/>
</dbReference>
<evidence type="ECO:0000256" key="5">
    <source>
        <dbReference type="PIRSR" id="PIRSR601613-1"/>
    </source>
</evidence>
<evidence type="ECO:0000259" key="7">
    <source>
        <dbReference type="Pfam" id="PF01593"/>
    </source>
</evidence>
<evidence type="ECO:0000256" key="3">
    <source>
        <dbReference type="ARBA" id="ARBA00023002"/>
    </source>
</evidence>
<dbReference type="InterPro" id="IPR050703">
    <property type="entry name" value="Flavin_MAO"/>
</dbReference>
<dbReference type="PANTHER" id="PTHR43563:SF1">
    <property type="entry name" value="AMINE OXIDASE [FLAVIN-CONTAINING] B"/>
    <property type="match status" value="1"/>
</dbReference>
<dbReference type="PANTHER" id="PTHR43563">
    <property type="entry name" value="AMINE OXIDASE"/>
    <property type="match status" value="1"/>
</dbReference>
<comment type="catalytic activity">
    <reaction evidence="4">
        <text>a secondary aliphatic amine + O2 + H2O = a primary amine + an aldehyde + H2O2</text>
        <dbReference type="Rhea" id="RHEA:26414"/>
        <dbReference type="ChEBI" id="CHEBI:15377"/>
        <dbReference type="ChEBI" id="CHEBI:15379"/>
        <dbReference type="ChEBI" id="CHEBI:16240"/>
        <dbReference type="ChEBI" id="CHEBI:17478"/>
        <dbReference type="ChEBI" id="CHEBI:58855"/>
        <dbReference type="ChEBI" id="CHEBI:65296"/>
        <dbReference type="EC" id="1.4.3.4"/>
    </reaction>
</comment>
<feature type="domain" description="Amine oxidase" evidence="7">
    <location>
        <begin position="44"/>
        <end position="475"/>
    </location>
</feature>
<sequence>MQRSKEGYIWTPTSEVEGIHTASVVPSSSHIRDAYDVIVIGSGFAGLIAARDISQHSKAKVLLLEARDRIGGRTWTARVDNEDIEMGGTWVHWNQPHVYTELHRYGIHKSLKTSAGTVATQVQYHKRSGSTVESLVPAEVKNICDKVAADFFQIDSLDSRALMPYPHDPLREPTPWKKYDHMSIADRLKLLHNVSSFDKAIFETMTASFGSAPGSDIGFCEALRWFALGGHTMGGVFELVGVFKLGNGGTTSLATLILKDFQGDVLLNSPVGEISQYAAGAIVTTKAARRITAKIVISTIPLNVLGDVIFTPPLSPLRHEAIVRGHINKGAKIHFKLGDIEPGWFATCEKGSPYVFAFSDHNGTRPWGPDGTWCIGFGYNGCLEDKKNSSEIVRQFRQNIRPDADVKLYATHDWMNDAYAKGVWSCWGPNSSTAHWAELQRSHGRVLFASADWADGWRGFIDGAIEQGRRAATDVVEFLLSESANGAKL</sequence>
<evidence type="ECO:0000256" key="4">
    <source>
        <dbReference type="ARBA" id="ARBA00048448"/>
    </source>
</evidence>
<evidence type="ECO:0000256" key="1">
    <source>
        <dbReference type="ARBA" id="ARBA00001974"/>
    </source>
</evidence>
<dbReference type="Gene3D" id="3.90.660.10">
    <property type="match status" value="1"/>
</dbReference>
<dbReference type="Gene3D" id="1.10.405.10">
    <property type="entry name" value="Guanine Nucleotide Dissociation Inhibitor, domain 1"/>
    <property type="match status" value="1"/>
</dbReference>
<dbReference type="GO" id="GO:0097621">
    <property type="term" value="F:monoamine oxidase activity"/>
    <property type="evidence" value="ECO:0007669"/>
    <property type="project" value="UniProtKB-EC"/>
</dbReference>
<dbReference type="RefSeq" id="XP_045963216.1">
    <property type="nucleotide sequence ID" value="XM_046109007.1"/>
</dbReference>
<dbReference type="PRINTS" id="PR00757">
    <property type="entry name" value="AMINEOXDASEF"/>
</dbReference>
<dbReference type="AlphaFoldDB" id="A0A9P8UVR9"/>
<comment type="caution">
    <text evidence="8">The sequence shown here is derived from an EMBL/GenBank/DDBJ whole genome shotgun (WGS) entry which is preliminary data.</text>
</comment>
<reference evidence="8" key="1">
    <citation type="journal article" date="2021" name="Nat. Commun.">
        <title>Genetic determinants of endophytism in the Arabidopsis root mycobiome.</title>
        <authorList>
            <person name="Mesny F."/>
            <person name="Miyauchi S."/>
            <person name="Thiergart T."/>
            <person name="Pickel B."/>
            <person name="Atanasova L."/>
            <person name="Karlsson M."/>
            <person name="Huettel B."/>
            <person name="Barry K.W."/>
            <person name="Haridas S."/>
            <person name="Chen C."/>
            <person name="Bauer D."/>
            <person name="Andreopoulos W."/>
            <person name="Pangilinan J."/>
            <person name="LaButti K."/>
            <person name="Riley R."/>
            <person name="Lipzen A."/>
            <person name="Clum A."/>
            <person name="Drula E."/>
            <person name="Henrissat B."/>
            <person name="Kohler A."/>
            <person name="Grigoriev I.V."/>
            <person name="Martin F.M."/>
            <person name="Hacquard S."/>
        </authorList>
    </citation>
    <scope>NUCLEOTIDE SEQUENCE</scope>
    <source>
        <strain evidence="8">MPI-SDFR-AT-0073</strain>
    </source>
</reference>
<dbReference type="GeneID" id="70137898"/>
<dbReference type="Gene3D" id="3.50.50.60">
    <property type="entry name" value="FAD/NAD(P)-binding domain"/>
    <property type="match status" value="1"/>
</dbReference>
<feature type="binding site" evidence="5">
    <location>
        <begin position="65"/>
        <end position="66"/>
    </location>
    <ligand>
        <name>FAD</name>
        <dbReference type="ChEBI" id="CHEBI:57692"/>
    </ligand>
</feature>
<dbReference type="OrthoDB" id="7777654at2759"/>
<dbReference type="SUPFAM" id="SSF51905">
    <property type="entry name" value="FAD/NAD(P)-binding domain"/>
    <property type="match status" value="1"/>
</dbReference>
<evidence type="ECO:0000256" key="6">
    <source>
        <dbReference type="RuleBase" id="RU362067"/>
    </source>
</evidence>
<keyword evidence="9" id="KW-1185">Reference proteome</keyword>
<evidence type="ECO:0000313" key="8">
    <source>
        <dbReference type="EMBL" id="KAH6659085.1"/>
    </source>
</evidence>
<evidence type="ECO:0000256" key="2">
    <source>
        <dbReference type="ARBA" id="ARBA00005995"/>
    </source>
</evidence>
<dbReference type="InterPro" id="IPR036188">
    <property type="entry name" value="FAD/NAD-bd_sf"/>
</dbReference>
<comment type="similarity">
    <text evidence="2 6">Belongs to the flavin monoamine oxidase family.</text>
</comment>
<comment type="cofactor">
    <cofactor evidence="1 6">
        <name>FAD</name>
        <dbReference type="ChEBI" id="CHEBI:57692"/>
    </cofactor>
</comment>
<name>A0A9P8UVR9_9PEZI</name>
<keyword evidence="6" id="KW-0285">Flavoprotein</keyword>
<dbReference type="Pfam" id="PF01593">
    <property type="entry name" value="Amino_oxidase"/>
    <property type="match status" value="1"/>
</dbReference>
<keyword evidence="3 6" id="KW-0560">Oxidoreductase</keyword>
<organism evidence="8 9">
    <name type="scientific">Truncatella angustata</name>
    <dbReference type="NCBI Taxonomy" id="152316"/>
    <lineage>
        <taxon>Eukaryota</taxon>
        <taxon>Fungi</taxon>
        <taxon>Dikarya</taxon>
        <taxon>Ascomycota</taxon>
        <taxon>Pezizomycotina</taxon>
        <taxon>Sordariomycetes</taxon>
        <taxon>Xylariomycetidae</taxon>
        <taxon>Amphisphaeriales</taxon>
        <taxon>Sporocadaceae</taxon>
        <taxon>Truncatella</taxon>
    </lineage>
</organism>
<accession>A0A9P8UVR9</accession>
<dbReference type="InterPro" id="IPR002937">
    <property type="entry name" value="Amino_oxidase"/>
</dbReference>
<dbReference type="InterPro" id="IPR001613">
    <property type="entry name" value="Flavin_amine_oxidase"/>
</dbReference>
<keyword evidence="6" id="KW-0274">FAD</keyword>